<dbReference type="InterPro" id="IPR032809">
    <property type="entry name" value="Put_HupE_UreJ"/>
</dbReference>
<feature type="transmembrane region" description="Helical" evidence="1">
    <location>
        <begin position="269"/>
        <end position="288"/>
    </location>
</feature>
<dbReference type="Proteomes" id="UP001240150">
    <property type="component" value="Chromosome"/>
</dbReference>
<feature type="transmembrane region" description="Helical" evidence="1">
    <location>
        <begin position="201"/>
        <end position="219"/>
    </location>
</feature>
<feature type="transmembrane region" description="Helical" evidence="1">
    <location>
        <begin position="150"/>
        <end position="169"/>
    </location>
</feature>
<protein>
    <submittedName>
        <fullName evidence="2">HupE/UreJ family protein</fullName>
    </submittedName>
</protein>
<feature type="transmembrane region" description="Helical" evidence="1">
    <location>
        <begin position="175"/>
        <end position="192"/>
    </location>
</feature>
<dbReference type="EMBL" id="CP126980">
    <property type="protein sequence ID" value="WIN00140.1"/>
    <property type="molecule type" value="Genomic_DNA"/>
</dbReference>
<keyword evidence="1" id="KW-1133">Transmembrane helix</keyword>
<evidence type="ECO:0000256" key="1">
    <source>
        <dbReference type="SAM" id="Phobius"/>
    </source>
</evidence>
<accession>A0ABY8WUQ5</accession>
<keyword evidence="1" id="KW-0812">Transmembrane</keyword>
<keyword evidence="1" id="KW-0472">Membrane</keyword>
<organism evidence="2 3">
    <name type="scientific">Actinoplanes oblitus</name>
    <dbReference type="NCBI Taxonomy" id="3040509"/>
    <lineage>
        <taxon>Bacteria</taxon>
        <taxon>Bacillati</taxon>
        <taxon>Actinomycetota</taxon>
        <taxon>Actinomycetes</taxon>
        <taxon>Micromonosporales</taxon>
        <taxon>Micromonosporaceae</taxon>
        <taxon>Actinoplanes</taxon>
    </lineage>
</organism>
<dbReference type="Pfam" id="PF13795">
    <property type="entry name" value="HupE_UreJ_2"/>
    <property type="match status" value="1"/>
</dbReference>
<keyword evidence="3" id="KW-1185">Reference proteome</keyword>
<feature type="transmembrane region" description="Helical" evidence="1">
    <location>
        <begin position="300"/>
        <end position="320"/>
    </location>
</feature>
<gene>
    <name evidence="2" type="ORF">ACTOB_003825</name>
</gene>
<proteinExistence type="predicted"/>
<evidence type="ECO:0000313" key="3">
    <source>
        <dbReference type="Proteomes" id="UP001240150"/>
    </source>
</evidence>
<evidence type="ECO:0000313" key="2">
    <source>
        <dbReference type="EMBL" id="WIN00140.1"/>
    </source>
</evidence>
<name>A0ABY8WUQ5_9ACTN</name>
<sequence>MTVRTTGNAATTGCYQELQTIFTLTPPAGTDLRSFDLGYNAIVDRVATHVVIVTVGSDIAGESAGASTIGTISRDTVTNTVQPLHVDLGSGGRYHGFLSMITLGMQHIREGTDHQLFLLTLLLPAPLLARNRRWTGAVGARRALRRITSITVSFTLGHSVTLALGAVGVPVPQQLVEALIAVSILVAAAHAMRPLFPGREALIAAAFGLVHGLAFSEALRELHLSGAQLMLSLLGFNLGIEAMQLIIVVLVLPPLILLARANRYRTLRLVAAAATAVAAAGWLAARIGLPNTVANLADRIEILAIPVVLGLWLVALAITIRDRRQQASSTPSPVGLDQPNSDHHWSLLVNRLTGLPLAEIE</sequence>
<dbReference type="RefSeq" id="WP_284921621.1">
    <property type="nucleotide sequence ID" value="NZ_CP126980.1"/>
</dbReference>
<feature type="transmembrane region" description="Helical" evidence="1">
    <location>
        <begin position="231"/>
        <end position="257"/>
    </location>
</feature>
<reference evidence="2 3" key="1">
    <citation type="submission" date="2023-06" db="EMBL/GenBank/DDBJ databases">
        <authorList>
            <person name="Yushchuk O."/>
            <person name="Binda E."/>
            <person name="Ruckert-Reed C."/>
            <person name="Fedorenko V."/>
            <person name="Kalinowski J."/>
            <person name="Marinelli F."/>
        </authorList>
    </citation>
    <scope>NUCLEOTIDE SEQUENCE [LARGE SCALE GENOMIC DNA]</scope>
    <source>
        <strain evidence="2 3">NRRL 3884</strain>
    </source>
</reference>